<name>A0AC34FFS7_9BILA</name>
<accession>A0AC34FFS7</accession>
<dbReference type="WBParaSite" id="ES5_v2.g15699.t1">
    <property type="protein sequence ID" value="ES5_v2.g15699.t1"/>
    <property type="gene ID" value="ES5_v2.g15699"/>
</dbReference>
<sequence length="434" mass="48649">MMGSMKIFIPFLFFSLLELIQATTYEVVIQKYQALDYQEVVGIEKNKYFFSFCMCSKESKHPQNDPSCNCVLAVSGKTAQNSCPQALYASSCLHSPNPRKCLYAKLESDSSSKFLYVKVEIHGRLLTSPEWQSLQPAKHKANAQLAANISNKRIKLSYIIFGSDDDKAAAAAVAMTTSRSPLKETKTTKSFKPHRSSISTTPPHAAPPAAAVTTRKPTEIKFSKTSIVTSNYHGDLDSIKSIIDAELALLHAGLSQRISPMSFDVTGFRKAMLDVHNRFRYMHGAELLTYDPKLEVAATAWANKLSAKGSCLSHENRKGMGENLFFFAAEYFTDPMTMAEAVVRTFYAEGKNYDYTRYKRNFFQVGHFTQLIWKSTTKLGVGISIKKFNGRRTGPCQPHRPSTMLYIVVKYSPEGNVQVPSVYLNNVQPVMRRL</sequence>
<protein>
    <submittedName>
        <fullName evidence="2">SCP domain-containing protein</fullName>
    </submittedName>
</protein>
<dbReference type="Proteomes" id="UP000887579">
    <property type="component" value="Unplaced"/>
</dbReference>
<reference evidence="2" key="1">
    <citation type="submission" date="2022-11" db="UniProtKB">
        <authorList>
            <consortium name="WormBaseParasite"/>
        </authorList>
    </citation>
    <scope>IDENTIFICATION</scope>
</reference>
<proteinExistence type="predicted"/>
<evidence type="ECO:0000313" key="2">
    <source>
        <dbReference type="WBParaSite" id="ES5_v2.g15699.t1"/>
    </source>
</evidence>
<organism evidence="1 2">
    <name type="scientific">Panagrolaimus sp. ES5</name>
    <dbReference type="NCBI Taxonomy" id="591445"/>
    <lineage>
        <taxon>Eukaryota</taxon>
        <taxon>Metazoa</taxon>
        <taxon>Ecdysozoa</taxon>
        <taxon>Nematoda</taxon>
        <taxon>Chromadorea</taxon>
        <taxon>Rhabditida</taxon>
        <taxon>Tylenchina</taxon>
        <taxon>Panagrolaimomorpha</taxon>
        <taxon>Panagrolaimoidea</taxon>
        <taxon>Panagrolaimidae</taxon>
        <taxon>Panagrolaimus</taxon>
    </lineage>
</organism>
<evidence type="ECO:0000313" key="1">
    <source>
        <dbReference type="Proteomes" id="UP000887579"/>
    </source>
</evidence>